<gene>
    <name evidence="6" type="ORF">CIK00_03110</name>
</gene>
<dbReference type="PANTHER" id="PTHR30329:SF21">
    <property type="entry name" value="LIPOPROTEIN YIAD-RELATED"/>
    <property type="match status" value="1"/>
</dbReference>
<name>A0A2N4UW67_9GAMM</name>
<protein>
    <recommendedName>
        <fullName evidence="5">OmpA-like domain-containing protein</fullName>
    </recommendedName>
</protein>
<evidence type="ECO:0000256" key="1">
    <source>
        <dbReference type="ARBA" id="ARBA00004442"/>
    </source>
</evidence>
<dbReference type="PANTHER" id="PTHR30329">
    <property type="entry name" value="STATOR ELEMENT OF FLAGELLAR MOTOR COMPLEX"/>
    <property type="match status" value="1"/>
</dbReference>
<dbReference type="InterPro" id="IPR050330">
    <property type="entry name" value="Bact_OuterMem_StrucFunc"/>
</dbReference>
<dbReference type="EMBL" id="NPIB01000002">
    <property type="protein sequence ID" value="PLC59271.1"/>
    <property type="molecule type" value="Genomic_DNA"/>
</dbReference>
<dbReference type="GeneID" id="69965911"/>
<reference evidence="6 7" key="1">
    <citation type="journal article" date="2018" name="Syst. Appl. Microbiol.">
        <title>Photobacterium carnosum sp. nov., isolated from spoiled modified atmosphere packaged poultry meat.</title>
        <authorList>
            <person name="Hilgarth M."/>
            <person name="Fuertes S."/>
            <person name="Ehrmann M."/>
            <person name="Vogel R.F."/>
        </authorList>
    </citation>
    <scope>NUCLEOTIDE SEQUENCE [LARGE SCALE GENOMIC DNA]</scope>
    <source>
        <strain evidence="6 7">TMW 2.2021</strain>
    </source>
</reference>
<dbReference type="InterPro" id="IPR006690">
    <property type="entry name" value="OMPA-like_CS"/>
</dbReference>
<evidence type="ECO:0000313" key="7">
    <source>
        <dbReference type="Proteomes" id="UP000234420"/>
    </source>
</evidence>
<evidence type="ECO:0000259" key="5">
    <source>
        <dbReference type="PROSITE" id="PS51123"/>
    </source>
</evidence>
<keyword evidence="2 4" id="KW-0472">Membrane</keyword>
<dbReference type="RefSeq" id="WP_101767473.1">
    <property type="nucleotide sequence ID" value="NZ_BPPU01000003.1"/>
</dbReference>
<dbReference type="AlphaFoldDB" id="A0A2N4UW67"/>
<comment type="subcellular location">
    <subcellularLocation>
        <location evidence="1">Cell outer membrane</location>
    </subcellularLocation>
</comment>
<feature type="domain" description="OmpA-like" evidence="5">
    <location>
        <begin position="84"/>
        <end position="197"/>
    </location>
</feature>
<dbReference type="SUPFAM" id="SSF103088">
    <property type="entry name" value="OmpA-like"/>
    <property type="match status" value="1"/>
</dbReference>
<accession>A0A2N4UW67</accession>
<dbReference type="GO" id="GO:0009279">
    <property type="term" value="C:cell outer membrane"/>
    <property type="evidence" value="ECO:0007669"/>
    <property type="project" value="UniProtKB-SubCell"/>
</dbReference>
<dbReference type="PROSITE" id="PS51123">
    <property type="entry name" value="OMPA_2"/>
    <property type="match status" value="1"/>
</dbReference>
<dbReference type="Proteomes" id="UP000234420">
    <property type="component" value="Unassembled WGS sequence"/>
</dbReference>
<dbReference type="InterPro" id="IPR006664">
    <property type="entry name" value="OMP_bac"/>
</dbReference>
<dbReference type="PROSITE" id="PS01068">
    <property type="entry name" value="OMPA_1"/>
    <property type="match status" value="1"/>
</dbReference>
<evidence type="ECO:0000313" key="6">
    <source>
        <dbReference type="EMBL" id="PLC59271.1"/>
    </source>
</evidence>
<dbReference type="Gene3D" id="3.30.1330.60">
    <property type="entry name" value="OmpA-like domain"/>
    <property type="match status" value="1"/>
</dbReference>
<evidence type="ECO:0000256" key="3">
    <source>
        <dbReference type="ARBA" id="ARBA00023237"/>
    </source>
</evidence>
<comment type="caution">
    <text evidence="6">The sequence shown here is derived from an EMBL/GenBank/DDBJ whole genome shotgun (WGS) entry which is preliminary data.</text>
</comment>
<organism evidence="6 7">
    <name type="scientific">Photobacterium carnosum</name>
    <dbReference type="NCBI Taxonomy" id="2023717"/>
    <lineage>
        <taxon>Bacteria</taxon>
        <taxon>Pseudomonadati</taxon>
        <taxon>Pseudomonadota</taxon>
        <taxon>Gammaproteobacteria</taxon>
        <taxon>Vibrionales</taxon>
        <taxon>Vibrionaceae</taxon>
        <taxon>Photobacterium</taxon>
    </lineage>
</organism>
<keyword evidence="7" id="KW-1185">Reference proteome</keyword>
<dbReference type="CDD" id="cd07185">
    <property type="entry name" value="OmpA_C-like"/>
    <property type="match status" value="1"/>
</dbReference>
<dbReference type="InterPro" id="IPR036737">
    <property type="entry name" value="OmpA-like_sf"/>
</dbReference>
<evidence type="ECO:0000256" key="4">
    <source>
        <dbReference type="PROSITE-ProRule" id="PRU00473"/>
    </source>
</evidence>
<dbReference type="PRINTS" id="PR01021">
    <property type="entry name" value="OMPADOMAIN"/>
</dbReference>
<dbReference type="PROSITE" id="PS51257">
    <property type="entry name" value="PROKAR_LIPOPROTEIN"/>
    <property type="match status" value="1"/>
</dbReference>
<evidence type="ECO:0000256" key="2">
    <source>
        <dbReference type="ARBA" id="ARBA00023136"/>
    </source>
</evidence>
<dbReference type="InterPro" id="IPR006665">
    <property type="entry name" value="OmpA-like"/>
</dbReference>
<proteinExistence type="predicted"/>
<keyword evidence="3" id="KW-0998">Cell outer membrane</keyword>
<sequence>MKNKLLLGAVLVSVITGCSSQQSNLMVTPYVSIKHESVNVLTSNKAEQLRNSWKEDVNEKSHSITRETQVAMAIVDAVDDDIEPILAHQPINKTVYFQFSRDKVRTSFNDMLKKNATYLKQNLASRLLVVGFTDEKGSVDYNYDLGQRRADNVCKKLVKLGVRKVQLTCESYGETHPADSAHTNEARTRNRRALLVY</sequence>
<dbReference type="Pfam" id="PF00691">
    <property type="entry name" value="OmpA"/>
    <property type="match status" value="1"/>
</dbReference>